<proteinExistence type="predicted"/>
<comment type="caution">
    <text evidence="1">The sequence shown here is derived from an EMBL/GenBank/DDBJ whole genome shotgun (WGS) entry which is preliminary data.</text>
</comment>
<gene>
    <name evidence="1" type="ORF">NM688_g3362</name>
</gene>
<protein>
    <submittedName>
        <fullName evidence="1">Uncharacterized protein</fullName>
    </submittedName>
</protein>
<evidence type="ECO:0000313" key="2">
    <source>
        <dbReference type="Proteomes" id="UP001148662"/>
    </source>
</evidence>
<evidence type="ECO:0000313" key="1">
    <source>
        <dbReference type="EMBL" id="KAJ3553929.1"/>
    </source>
</evidence>
<dbReference type="Proteomes" id="UP001148662">
    <property type="component" value="Unassembled WGS sequence"/>
</dbReference>
<name>A0ACC1T6N5_9APHY</name>
<keyword evidence="2" id="KW-1185">Reference proteome</keyword>
<accession>A0ACC1T6N5</accession>
<reference evidence="1" key="1">
    <citation type="submission" date="2022-07" db="EMBL/GenBank/DDBJ databases">
        <title>Genome Sequence of Phlebia brevispora.</title>
        <authorList>
            <person name="Buettner E."/>
        </authorList>
    </citation>
    <scope>NUCLEOTIDE SEQUENCE</scope>
    <source>
        <strain evidence="1">MPL23</strain>
    </source>
</reference>
<dbReference type="EMBL" id="JANHOG010000482">
    <property type="protein sequence ID" value="KAJ3553929.1"/>
    <property type="molecule type" value="Genomic_DNA"/>
</dbReference>
<organism evidence="1 2">
    <name type="scientific">Phlebia brevispora</name>
    <dbReference type="NCBI Taxonomy" id="194682"/>
    <lineage>
        <taxon>Eukaryota</taxon>
        <taxon>Fungi</taxon>
        <taxon>Dikarya</taxon>
        <taxon>Basidiomycota</taxon>
        <taxon>Agaricomycotina</taxon>
        <taxon>Agaricomycetes</taxon>
        <taxon>Polyporales</taxon>
        <taxon>Meruliaceae</taxon>
        <taxon>Phlebia</taxon>
    </lineage>
</organism>
<sequence>MGMRFWKRSDHCGPMHRHKSFSHEWKAGGASIGFEPLSVLSLNIDVYMPHICIVAGPRISLKAGGKVVMVVINEVRTDQQAPIKLSGTAIISIDEDRPFYISLLQSCFTVHVFVISPDTRSERRFDLNVTIEQLKNKLELFTGIPVQNQQLLLFNNEKDEDPIAILSDEHRPLGFYGVVDTNPATSFTGQLGDISQVEKYELSEEAYAERQDTVLAYKRKHKIGRFADQDGEPEKHVAQVNIPIGSRCQVESSEEDFHKRGTVRFVGSTQFGSGEGIWVGIEYDEPIGKNDGSVKGVRYFSCKPNYGVFVRPERVEIGEFPVEEINFEDEEM</sequence>